<gene>
    <name evidence="1" type="ORF">H5410_025693</name>
</gene>
<organism evidence="1 2">
    <name type="scientific">Solanum commersonii</name>
    <name type="common">Commerson's wild potato</name>
    <name type="synonym">Commerson's nightshade</name>
    <dbReference type="NCBI Taxonomy" id="4109"/>
    <lineage>
        <taxon>Eukaryota</taxon>
        <taxon>Viridiplantae</taxon>
        <taxon>Streptophyta</taxon>
        <taxon>Embryophyta</taxon>
        <taxon>Tracheophyta</taxon>
        <taxon>Spermatophyta</taxon>
        <taxon>Magnoliopsida</taxon>
        <taxon>eudicotyledons</taxon>
        <taxon>Gunneridae</taxon>
        <taxon>Pentapetalae</taxon>
        <taxon>asterids</taxon>
        <taxon>lamiids</taxon>
        <taxon>Solanales</taxon>
        <taxon>Solanaceae</taxon>
        <taxon>Solanoideae</taxon>
        <taxon>Solaneae</taxon>
        <taxon>Solanum</taxon>
    </lineage>
</organism>
<dbReference type="AlphaFoldDB" id="A0A9J5YUH2"/>
<sequence>MNTPHRVSWTPSSLAYSSLRVFFQVVKGKPILLN</sequence>
<name>A0A9J5YUH2_SOLCO</name>
<comment type="caution">
    <text evidence="1">The sequence shown here is derived from an EMBL/GenBank/DDBJ whole genome shotgun (WGS) entry which is preliminary data.</text>
</comment>
<proteinExistence type="predicted"/>
<evidence type="ECO:0000313" key="1">
    <source>
        <dbReference type="EMBL" id="KAG5604201.1"/>
    </source>
</evidence>
<reference evidence="1 2" key="1">
    <citation type="submission" date="2020-09" db="EMBL/GenBank/DDBJ databases">
        <title>De no assembly of potato wild relative species, Solanum commersonii.</title>
        <authorList>
            <person name="Cho K."/>
        </authorList>
    </citation>
    <scope>NUCLEOTIDE SEQUENCE [LARGE SCALE GENOMIC DNA]</scope>
    <source>
        <strain evidence="1">LZ3.2</strain>
        <tissue evidence="1">Leaf</tissue>
    </source>
</reference>
<evidence type="ECO:0000313" key="2">
    <source>
        <dbReference type="Proteomes" id="UP000824120"/>
    </source>
</evidence>
<protein>
    <submittedName>
        <fullName evidence="1">Uncharacterized protein</fullName>
    </submittedName>
</protein>
<dbReference type="Proteomes" id="UP000824120">
    <property type="component" value="Chromosome 5"/>
</dbReference>
<dbReference type="EMBL" id="JACXVP010000005">
    <property type="protein sequence ID" value="KAG5604201.1"/>
    <property type="molecule type" value="Genomic_DNA"/>
</dbReference>
<accession>A0A9J5YUH2</accession>
<keyword evidence="2" id="KW-1185">Reference proteome</keyword>